<evidence type="ECO:0000313" key="3">
    <source>
        <dbReference type="EMBL" id="KAB5435327.1"/>
    </source>
</evidence>
<sequence>MRGAIYSRVSTLDQDYKRQTNELKEYAQYMGIEITHVFEEKESGFNDDRPEFAKLKELTKDDIDIVLVWELSRLSRRSLYLQQQIEYFTKKGICVYAKKENLRTLDEKGEEDRNTKFIIGIIAMIAEQEVATLKSRSISSKRNKIINEGNSYTYKAPYGYDYSTETKKLSINEEEAKTVRRVIELSANGYSSARIALILNAENIPTRSKTKIWTMGTINTMLSNPVYKGKAEYMLKGTEPKKGKRYKRPIDVAIVNTPAIVSAELYDLSREKMKGRAFRSKSTGVKHFQLLRGLIYCPYCKIKYTYEGGRDLYVCHDKHKKSKNKPDCFSKAIKATRIEKIVWELVKLLFSQELATGKAQEQEEPLRQEIEAHKKLLMGIEEKLNDLTAQANAIVNAAIDIKREMPNMPDLYINKIREAASLDKESKKYQYEKDRLNKLILSCEDKIKAINSLSNEKVLVDSITDDMERYELIHKVIDHMIIYGEDSAYSLVVVTFKTGQEVYIGYKSKGYQYYTIFYPSQSVWVDTKKRLGCIMTMKAPTSLEFSLETLTKEYSITDFVKMFNTPENRHYYENQ</sequence>
<reference evidence="3 4" key="1">
    <citation type="submission" date="2019-10" db="EMBL/GenBank/DDBJ databases">
        <title>Genome Sequence and Assembly of iSURF_14.</title>
        <authorList>
            <person name="Wucher B.R."/>
            <person name="Ruoff K.L."/>
            <person name="Price C.E."/>
            <person name="Valls R.R."/>
            <person name="O'Toole G.A."/>
        </authorList>
    </citation>
    <scope>NUCLEOTIDE SEQUENCE [LARGE SCALE GENOMIC DNA]</scope>
    <source>
        <strain evidence="3 4">ANK132K_3B</strain>
    </source>
</reference>
<dbReference type="Proteomes" id="UP000462885">
    <property type="component" value="Unassembled WGS sequence"/>
</dbReference>
<dbReference type="InterPro" id="IPR036162">
    <property type="entry name" value="Resolvase-like_N_sf"/>
</dbReference>
<gene>
    <name evidence="3" type="ORF">F9Z94_15470</name>
</gene>
<dbReference type="Pfam" id="PF00239">
    <property type="entry name" value="Resolvase"/>
    <property type="match status" value="1"/>
</dbReference>
<dbReference type="RefSeq" id="WP_057279494.1">
    <property type="nucleotide sequence ID" value="NZ_CAXTQT010000034.1"/>
</dbReference>
<keyword evidence="2" id="KW-0233">DNA recombination</keyword>
<dbReference type="SUPFAM" id="SSF53041">
    <property type="entry name" value="Resolvase-like"/>
    <property type="match status" value="1"/>
</dbReference>
<evidence type="ECO:0000256" key="1">
    <source>
        <dbReference type="ARBA" id="ARBA00023125"/>
    </source>
</evidence>
<dbReference type="Gene3D" id="3.40.50.1390">
    <property type="entry name" value="Resolvase, N-terminal catalytic domain"/>
    <property type="match status" value="1"/>
</dbReference>
<dbReference type="CDD" id="cd03768">
    <property type="entry name" value="SR_ResInv"/>
    <property type="match status" value="1"/>
</dbReference>
<evidence type="ECO:0000256" key="2">
    <source>
        <dbReference type="ARBA" id="ARBA00023172"/>
    </source>
</evidence>
<proteinExistence type="predicted"/>
<dbReference type="InterPro" id="IPR025827">
    <property type="entry name" value="Zn_ribbon_recom_dom"/>
</dbReference>
<dbReference type="InterPro" id="IPR050639">
    <property type="entry name" value="SSR_resolvase"/>
</dbReference>
<organism evidence="3 4">
    <name type="scientific">Phocaeicola vulgatus</name>
    <name type="common">Bacteroides vulgatus</name>
    <dbReference type="NCBI Taxonomy" id="821"/>
    <lineage>
        <taxon>Bacteria</taxon>
        <taxon>Pseudomonadati</taxon>
        <taxon>Bacteroidota</taxon>
        <taxon>Bacteroidia</taxon>
        <taxon>Bacteroidales</taxon>
        <taxon>Bacteroidaceae</taxon>
        <taxon>Phocaeicola</taxon>
    </lineage>
</organism>
<dbReference type="Gene3D" id="3.90.1750.20">
    <property type="entry name" value="Putative Large Serine Recombinase, Chain B, Domain 2"/>
    <property type="match status" value="1"/>
</dbReference>
<dbReference type="InterPro" id="IPR038109">
    <property type="entry name" value="DNA_bind_recomb_sf"/>
</dbReference>
<evidence type="ECO:0000313" key="4">
    <source>
        <dbReference type="Proteomes" id="UP000462885"/>
    </source>
</evidence>
<dbReference type="InterPro" id="IPR011109">
    <property type="entry name" value="DNA_bind_recombinase_dom"/>
</dbReference>
<dbReference type="GO" id="GO:0003677">
    <property type="term" value="F:DNA binding"/>
    <property type="evidence" value="ECO:0007669"/>
    <property type="project" value="UniProtKB-KW"/>
</dbReference>
<dbReference type="SMART" id="SM00857">
    <property type="entry name" value="Resolvase"/>
    <property type="match status" value="1"/>
</dbReference>
<dbReference type="EMBL" id="WCIF01000019">
    <property type="protein sequence ID" value="KAB5435327.1"/>
    <property type="molecule type" value="Genomic_DNA"/>
</dbReference>
<protein>
    <submittedName>
        <fullName evidence="3">Recombinase family protein</fullName>
    </submittedName>
</protein>
<name>A0A174S2C1_PHOVU</name>
<dbReference type="PANTHER" id="PTHR30461:SF2">
    <property type="entry name" value="SERINE RECOMBINASE PINE-RELATED"/>
    <property type="match status" value="1"/>
</dbReference>
<dbReference type="PROSITE" id="PS51736">
    <property type="entry name" value="RECOMBINASES_3"/>
    <property type="match status" value="1"/>
</dbReference>
<accession>A0A174S2C1</accession>
<dbReference type="AlphaFoldDB" id="A0A174S2C1"/>
<dbReference type="Pfam" id="PF13408">
    <property type="entry name" value="Zn_ribbon_recom"/>
    <property type="match status" value="1"/>
</dbReference>
<comment type="caution">
    <text evidence="3">The sequence shown here is derived from an EMBL/GenBank/DDBJ whole genome shotgun (WGS) entry which is preliminary data.</text>
</comment>
<dbReference type="PANTHER" id="PTHR30461">
    <property type="entry name" value="DNA-INVERTASE FROM LAMBDOID PROPHAGE"/>
    <property type="match status" value="1"/>
</dbReference>
<dbReference type="PROSITE" id="PS51737">
    <property type="entry name" value="RECOMBINASE_DNA_BIND"/>
    <property type="match status" value="1"/>
</dbReference>
<dbReference type="Pfam" id="PF07508">
    <property type="entry name" value="Recombinase"/>
    <property type="match status" value="1"/>
</dbReference>
<dbReference type="GO" id="GO:0000150">
    <property type="term" value="F:DNA strand exchange activity"/>
    <property type="evidence" value="ECO:0007669"/>
    <property type="project" value="InterPro"/>
</dbReference>
<dbReference type="InterPro" id="IPR006119">
    <property type="entry name" value="Resolv_N"/>
</dbReference>
<keyword evidence="1" id="KW-0238">DNA-binding</keyword>